<proteinExistence type="predicted"/>
<dbReference type="AlphaFoldDB" id="A0A1A8E0L0"/>
<accession>A0A1A8E0L0</accession>
<sequence length="63" mass="7176">MNHATNMMYKNRTETDKSNKVLLTSRVLGARSNSRFLEQEHMAATTQSNTLELTHSVLQTPIK</sequence>
<name>A0A1A8E0L0_NOTKA</name>
<reference evidence="1" key="2">
    <citation type="submission" date="2016-06" db="EMBL/GenBank/DDBJ databases">
        <title>The genome of a short-lived fish provides insights into sex chromosome evolution and the genetic control of aging.</title>
        <authorList>
            <person name="Reichwald K."/>
            <person name="Felder M."/>
            <person name="Petzold A."/>
            <person name="Koch P."/>
            <person name="Groth M."/>
            <person name="Platzer M."/>
        </authorList>
    </citation>
    <scope>NUCLEOTIDE SEQUENCE</scope>
    <source>
        <tissue evidence="1">Brain</tissue>
    </source>
</reference>
<evidence type="ECO:0000313" key="1">
    <source>
        <dbReference type="EMBL" id="SBQ39483.1"/>
    </source>
</evidence>
<organism evidence="1">
    <name type="scientific">Nothobranchius kadleci</name>
    <name type="common">African annual killifish</name>
    <dbReference type="NCBI Taxonomy" id="1051664"/>
    <lineage>
        <taxon>Eukaryota</taxon>
        <taxon>Metazoa</taxon>
        <taxon>Chordata</taxon>
        <taxon>Craniata</taxon>
        <taxon>Vertebrata</taxon>
        <taxon>Euteleostomi</taxon>
        <taxon>Actinopterygii</taxon>
        <taxon>Neopterygii</taxon>
        <taxon>Teleostei</taxon>
        <taxon>Neoteleostei</taxon>
        <taxon>Acanthomorphata</taxon>
        <taxon>Ovalentaria</taxon>
        <taxon>Atherinomorphae</taxon>
        <taxon>Cyprinodontiformes</taxon>
        <taxon>Nothobranchiidae</taxon>
        <taxon>Nothobranchius</taxon>
    </lineage>
</organism>
<dbReference type="EMBL" id="HAEA01011003">
    <property type="protein sequence ID" value="SBQ39483.1"/>
    <property type="molecule type" value="Transcribed_RNA"/>
</dbReference>
<protein>
    <submittedName>
        <fullName evidence="1">Uncharacterized protein</fullName>
    </submittedName>
</protein>
<gene>
    <name evidence="1" type="primary">Nfu_g_1_019153</name>
</gene>
<reference evidence="1" key="1">
    <citation type="submission" date="2016-05" db="EMBL/GenBank/DDBJ databases">
        <authorList>
            <person name="Lavstsen T."/>
            <person name="Jespersen J.S."/>
        </authorList>
    </citation>
    <scope>NUCLEOTIDE SEQUENCE</scope>
    <source>
        <tissue evidence="1">Brain</tissue>
    </source>
</reference>